<comment type="similarity">
    <text evidence="1">Belongs to the universal stress protein A family.</text>
</comment>
<dbReference type="SUPFAM" id="SSF52402">
    <property type="entry name" value="Adenine nucleotide alpha hydrolases-like"/>
    <property type="match status" value="2"/>
</dbReference>
<dbReference type="PANTHER" id="PTHR46268:SF6">
    <property type="entry name" value="UNIVERSAL STRESS PROTEIN UP12"/>
    <property type="match status" value="1"/>
</dbReference>
<evidence type="ECO:0000256" key="1">
    <source>
        <dbReference type="ARBA" id="ARBA00008791"/>
    </source>
</evidence>
<dbReference type="InterPro" id="IPR006016">
    <property type="entry name" value="UspA"/>
</dbReference>
<accession>A0ABW6AMH4</accession>
<dbReference type="PANTHER" id="PTHR46268">
    <property type="entry name" value="STRESS RESPONSE PROTEIN NHAX"/>
    <property type="match status" value="1"/>
</dbReference>
<keyword evidence="2" id="KW-0175">Coiled coil</keyword>
<name>A0ABW6AMH4_9BACT</name>
<feature type="coiled-coil region" evidence="2">
    <location>
        <begin position="46"/>
        <end position="73"/>
    </location>
</feature>
<sequence length="265" mass="29374">MTTILVATDFSGNAHWATNYALEVAHQLHARLVLIHAYEPFTNGIRSKAERSYEQTLHQLNQLREQMLQATNRPVDISVVARTGSPAEIIIDEATKWDADLLVMGVTGDELQQARRLGSLATEMIPHTQVPMLLVPPGSCYQLVDNIVMAVDLLPSVDTLSLASASRFVQLFNATLDIICIANEPDEHLRKATKAIRNFLSSQPHTFSFLPGSDLITVLNNYCAEHKADLIMLLPKSHNRLRTFLPESDTQEVVCLTKVPVLAAV</sequence>
<keyword evidence="5" id="KW-1185">Reference proteome</keyword>
<evidence type="ECO:0000313" key="5">
    <source>
        <dbReference type="Proteomes" id="UP001597512"/>
    </source>
</evidence>
<evidence type="ECO:0000313" key="4">
    <source>
        <dbReference type="EMBL" id="MFD2935020.1"/>
    </source>
</evidence>
<dbReference type="EMBL" id="JBHUOM010000010">
    <property type="protein sequence ID" value="MFD2935020.1"/>
    <property type="molecule type" value="Genomic_DNA"/>
</dbReference>
<dbReference type="Pfam" id="PF00582">
    <property type="entry name" value="Usp"/>
    <property type="match status" value="1"/>
</dbReference>
<proteinExistence type="inferred from homology"/>
<evidence type="ECO:0000256" key="2">
    <source>
        <dbReference type="SAM" id="Coils"/>
    </source>
</evidence>
<reference evidence="5" key="1">
    <citation type="journal article" date="2019" name="Int. J. Syst. Evol. Microbiol.">
        <title>The Global Catalogue of Microorganisms (GCM) 10K type strain sequencing project: providing services to taxonomists for standard genome sequencing and annotation.</title>
        <authorList>
            <consortium name="The Broad Institute Genomics Platform"/>
            <consortium name="The Broad Institute Genome Sequencing Center for Infectious Disease"/>
            <person name="Wu L."/>
            <person name="Ma J."/>
        </authorList>
    </citation>
    <scope>NUCLEOTIDE SEQUENCE [LARGE SCALE GENOMIC DNA]</scope>
    <source>
        <strain evidence="5">KCTC 52490</strain>
    </source>
</reference>
<organism evidence="4 5">
    <name type="scientific">Spirosoma flavum</name>
    <dbReference type="NCBI Taxonomy" id="2048557"/>
    <lineage>
        <taxon>Bacteria</taxon>
        <taxon>Pseudomonadati</taxon>
        <taxon>Bacteroidota</taxon>
        <taxon>Cytophagia</taxon>
        <taxon>Cytophagales</taxon>
        <taxon>Cytophagaceae</taxon>
        <taxon>Spirosoma</taxon>
    </lineage>
</organism>
<comment type="caution">
    <text evidence="4">The sequence shown here is derived from an EMBL/GenBank/DDBJ whole genome shotgun (WGS) entry which is preliminary data.</text>
</comment>
<dbReference type="RefSeq" id="WP_381502144.1">
    <property type="nucleotide sequence ID" value="NZ_JBHUOM010000010.1"/>
</dbReference>
<feature type="domain" description="UspA" evidence="3">
    <location>
        <begin position="2"/>
        <end position="136"/>
    </location>
</feature>
<dbReference type="Gene3D" id="3.40.50.12370">
    <property type="match status" value="1"/>
</dbReference>
<dbReference type="CDD" id="cd00293">
    <property type="entry name" value="USP-like"/>
    <property type="match status" value="1"/>
</dbReference>
<evidence type="ECO:0000259" key="3">
    <source>
        <dbReference type="Pfam" id="PF00582"/>
    </source>
</evidence>
<dbReference type="PRINTS" id="PR01438">
    <property type="entry name" value="UNVRSLSTRESS"/>
</dbReference>
<dbReference type="Proteomes" id="UP001597512">
    <property type="component" value="Unassembled WGS sequence"/>
</dbReference>
<protein>
    <submittedName>
        <fullName evidence="4">Universal stress protein</fullName>
    </submittedName>
</protein>
<dbReference type="InterPro" id="IPR006015">
    <property type="entry name" value="Universal_stress_UspA"/>
</dbReference>
<gene>
    <name evidence="4" type="ORF">ACFS25_14585</name>
</gene>